<organism evidence="2 3">
    <name type="scientific">Dermatophagoides pteronyssinus</name>
    <name type="common">European house dust mite</name>
    <dbReference type="NCBI Taxonomy" id="6956"/>
    <lineage>
        <taxon>Eukaryota</taxon>
        <taxon>Metazoa</taxon>
        <taxon>Ecdysozoa</taxon>
        <taxon>Arthropoda</taxon>
        <taxon>Chelicerata</taxon>
        <taxon>Arachnida</taxon>
        <taxon>Acari</taxon>
        <taxon>Acariformes</taxon>
        <taxon>Sarcoptiformes</taxon>
        <taxon>Astigmata</taxon>
        <taxon>Psoroptidia</taxon>
        <taxon>Analgoidea</taxon>
        <taxon>Pyroglyphidae</taxon>
        <taxon>Dermatophagoidinae</taxon>
        <taxon>Dermatophagoides</taxon>
    </lineage>
</organism>
<protein>
    <submittedName>
        <fullName evidence="2">Uncharacterized protein</fullName>
    </submittedName>
</protein>
<accession>A0ABQ8IPN9</accession>
<keyword evidence="1" id="KW-0472">Membrane</keyword>
<keyword evidence="1" id="KW-0812">Transmembrane</keyword>
<evidence type="ECO:0000313" key="3">
    <source>
        <dbReference type="Proteomes" id="UP000887458"/>
    </source>
</evidence>
<dbReference type="Proteomes" id="UP000887458">
    <property type="component" value="Unassembled WGS sequence"/>
</dbReference>
<name>A0ABQ8IPN9_DERPT</name>
<evidence type="ECO:0000313" key="2">
    <source>
        <dbReference type="EMBL" id="KAH9412357.1"/>
    </source>
</evidence>
<dbReference type="EMBL" id="NJHN03000131">
    <property type="protein sequence ID" value="KAH9412357.1"/>
    <property type="molecule type" value="Genomic_DNA"/>
</dbReference>
<feature type="transmembrane region" description="Helical" evidence="1">
    <location>
        <begin position="39"/>
        <end position="56"/>
    </location>
</feature>
<keyword evidence="1" id="KW-1133">Transmembrane helix</keyword>
<comment type="caution">
    <text evidence="2">The sequence shown here is derived from an EMBL/GenBank/DDBJ whole genome shotgun (WGS) entry which is preliminary data.</text>
</comment>
<proteinExistence type="predicted"/>
<reference evidence="2 3" key="2">
    <citation type="journal article" date="2022" name="Mol. Biol. Evol.">
        <title>Comparative Genomics Reveals Insights into the Divergent Evolution of Astigmatic Mites and Household Pest Adaptations.</title>
        <authorList>
            <person name="Xiong Q."/>
            <person name="Wan A.T."/>
            <person name="Liu X."/>
            <person name="Fung C.S."/>
            <person name="Xiao X."/>
            <person name="Malainual N."/>
            <person name="Hou J."/>
            <person name="Wang L."/>
            <person name="Wang M."/>
            <person name="Yang K.Y."/>
            <person name="Cui Y."/>
            <person name="Leung E.L."/>
            <person name="Nong W."/>
            <person name="Shin S.K."/>
            <person name="Au S.W."/>
            <person name="Jeong K.Y."/>
            <person name="Chew F.T."/>
            <person name="Hui J.H."/>
            <person name="Leung T.F."/>
            <person name="Tungtrongchitr A."/>
            <person name="Zhong N."/>
            <person name="Liu Z."/>
            <person name="Tsui S.K."/>
        </authorList>
    </citation>
    <scope>NUCLEOTIDE SEQUENCE [LARGE SCALE GENOMIC DNA]</scope>
    <source>
        <strain evidence="2">Derp</strain>
    </source>
</reference>
<gene>
    <name evidence="2" type="ORF">DERP_013598</name>
</gene>
<keyword evidence="3" id="KW-1185">Reference proteome</keyword>
<reference evidence="2 3" key="1">
    <citation type="journal article" date="2018" name="J. Allergy Clin. Immunol.">
        <title>High-quality assembly of Dermatophagoides pteronyssinus genome and transcriptome reveals a wide range of novel allergens.</title>
        <authorList>
            <person name="Liu X.Y."/>
            <person name="Yang K.Y."/>
            <person name="Wang M.Q."/>
            <person name="Kwok J.S."/>
            <person name="Zeng X."/>
            <person name="Yang Z."/>
            <person name="Xiao X.J."/>
            <person name="Lau C.P."/>
            <person name="Li Y."/>
            <person name="Huang Z.M."/>
            <person name="Ba J.G."/>
            <person name="Yim A.K."/>
            <person name="Ouyang C.Y."/>
            <person name="Ngai S.M."/>
            <person name="Chan T.F."/>
            <person name="Leung E.L."/>
            <person name="Liu L."/>
            <person name="Liu Z.G."/>
            <person name="Tsui S.K."/>
        </authorList>
    </citation>
    <scope>NUCLEOTIDE SEQUENCE [LARGE SCALE GENOMIC DNA]</scope>
    <source>
        <strain evidence="2">Derp</strain>
    </source>
</reference>
<evidence type="ECO:0000256" key="1">
    <source>
        <dbReference type="SAM" id="Phobius"/>
    </source>
</evidence>
<sequence>MTLGSSISYVDNETNSRMKTTTKKRQNILVQLKPIYRNSLFYSSFSLIVMFLPYSLNAI</sequence>